<dbReference type="Gene3D" id="3.20.19.10">
    <property type="entry name" value="Aconitase, domain 4"/>
    <property type="match status" value="1"/>
</dbReference>
<accession>A0A0C3PRU3</accession>
<feature type="non-terminal residue" evidence="1">
    <location>
        <position position="1"/>
    </location>
</feature>
<reference evidence="1 2" key="1">
    <citation type="submission" date="2014-04" db="EMBL/GenBank/DDBJ databases">
        <authorList>
            <consortium name="DOE Joint Genome Institute"/>
            <person name="Kuo A."/>
            <person name="Girlanda M."/>
            <person name="Perotto S."/>
            <person name="Kohler A."/>
            <person name="Nagy L.G."/>
            <person name="Floudas D."/>
            <person name="Copeland A."/>
            <person name="Barry K.W."/>
            <person name="Cichocki N."/>
            <person name="Veneault-Fourrey C."/>
            <person name="LaButti K."/>
            <person name="Lindquist E.A."/>
            <person name="Lipzen A."/>
            <person name="Lundell T."/>
            <person name="Morin E."/>
            <person name="Murat C."/>
            <person name="Sun H."/>
            <person name="Tunlid A."/>
            <person name="Henrissat B."/>
            <person name="Grigoriev I.V."/>
            <person name="Hibbett D.S."/>
            <person name="Martin F."/>
            <person name="Nordberg H.P."/>
            <person name="Cantor M.N."/>
            <person name="Hua S.X."/>
        </authorList>
    </citation>
    <scope>NUCLEOTIDE SEQUENCE [LARGE SCALE GENOMIC DNA]</scope>
    <source>
        <strain evidence="1 2">MUT 4182</strain>
    </source>
</reference>
<evidence type="ECO:0000313" key="1">
    <source>
        <dbReference type="EMBL" id="KIO17360.1"/>
    </source>
</evidence>
<gene>
    <name evidence="1" type="ORF">M407DRAFT_85069</name>
</gene>
<protein>
    <submittedName>
        <fullName evidence="1">Uncharacterized protein</fullName>
    </submittedName>
</protein>
<proteinExistence type="predicted"/>
<dbReference type="EMBL" id="KN823393">
    <property type="protein sequence ID" value="KIO17360.1"/>
    <property type="molecule type" value="Genomic_DNA"/>
</dbReference>
<keyword evidence="2" id="KW-1185">Reference proteome</keyword>
<dbReference type="STRING" id="1051891.A0A0C3PRU3"/>
<sequence length="57" mass="6072">NVLAGDTNAQVTLKVTKKDGSKVEIATRHTLSADQIKWVKAGSALNYIKEQKASASS</sequence>
<organism evidence="1 2">
    <name type="scientific">Tulasnella calospora MUT 4182</name>
    <dbReference type="NCBI Taxonomy" id="1051891"/>
    <lineage>
        <taxon>Eukaryota</taxon>
        <taxon>Fungi</taxon>
        <taxon>Dikarya</taxon>
        <taxon>Basidiomycota</taxon>
        <taxon>Agaricomycotina</taxon>
        <taxon>Agaricomycetes</taxon>
        <taxon>Cantharellales</taxon>
        <taxon>Tulasnellaceae</taxon>
        <taxon>Tulasnella</taxon>
    </lineage>
</organism>
<dbReference type="Proteomes" id="UP000054248">
    <property type="component" value="Unassembled WGS sequence"/>
</dbReference>
<dbReference type="SUPFAM" id="SSF52016">
    <property type="entry name" value="LeuD/IlvD-like"/>
    <property type="match status" value="1"/>
</dbReference>
<dbReference type="AlphaFoldDB" id="A0A0C3PRU3"/>
<dbReference type="OrthoDB" id="2224430at2759"/>
<name>A0A0C3PRU3_9AGAM</name>
<dbReference type="HOGENOM" id="CLU_3002312_0_0_1"/>
<dbReference type="InterPro" id="IPR015928">
    <property type="entry name" value="Aconitase/3IPM_dehydase_swvl"/>
</dbReference>
<evidence type="ECO:0000313" key="2">
    <source>
        <dbReference type="Proteomes" id="UP000054248"/>
    </source>
</evidence>
<reference evidence="2" key="2">
    <citation type="submission" date="2015-01" db="EMBL/GenBank/DDBJ databases">
        <title>Evolutionary Origins and Diversification of the Mycorrhizal Mutualists.</title>
        <authorList>
            <consortium name="DOE Joint Genome Institute"/>
            <consortium name="Mycorrhizal Genomics Consortium"/>
            <person name="Kohler A."/>
            <person name="Kuo A."/>
            <person name="Nagy L.G."/>
            <person name="Floudas D."/>
            <person name="Copeland A."/>
            <person name="Barry K.W."/>
            <person name="Cichocki N."/>
            <person name="Veneault-Fourrey C."/>
            <person name="LaButti K."/>
            <person name="Lindquist E.A."/>
            <person name="Lipzen A."/>
            <person name="Lundell T."/>
            <person name="Morin E."/>
            <person name="Murat C."/>
            <person name="Riley R."/>
            <person name="Ohm R."/>
            <person name="Sun H."/>
            <person name="Tunlid A."/>
            <person name="Henrissat B."/>
            <person name="Grigoriev I.V."/>
            <person name="Hibbett D.S."/>
            <person name="Martin F."/>
        </authorList>
    </citation>
    <scope>NUCLEOTIDE SEQUENCE [LARGE SCALE GENOMIC DNA]</scope>
    <source>
        <strain evidence="2">MUT 4182</strain>
    </source>
</reference>